<evidence type="ECO:0008006" key="2">
    <source>
        <dbReference type="Google" id="ProtNLM"/>
    </source>
</evidence>
<proteinExistence type="predicted"/>
<protein>
    <recommendedName>
        <fullName evidence="2">Alginate export domain-containing protein</fullName>
    </recommendedName>
</protein>
<dbReference type="EMBL" id="VSSQ01000279">
    <property type="protein sequence ID" value="MPL89401.1"/>
    <property type="molecule type" value="Genomic_DNA"/>
</dbReference>
<sequence>MKKVIITAFTLLISLSLPAKESLRENAEFSGYVRGSFQGFSKNYDLTNVFAQFALKGKYSGKHTVFNAEVWFLGGHHFGEFYNRLEIMEAYAGYVSDKFDFIAGNQIVKWGRTDGFSPTDNISPRDYFFLTSDMDDQLRANLMARIKYRITPSIDLDLIAIPFYKQSNYRFDLFDMGGMAKFGKETNPEFSFANSSIAGRLNFELPGVGFSLSYFRGYDPYHGFNLKGIELDLNGPNPMPSINYSSTPYRKQTIGADLAIPAGSWILRGEAAWNITKGGADSLFIPLPSLAYVAAVEREFWGIMGIFQYIGRYTPSFEPIFEPQPAGTDPDQVLYYMSRMVDYQTRMFNRKIFGQQKKSNHAFALTGRKSFAYDTITAELTAYYNITSREFLLRPKLSWTIADNLLMAIGGHIMTGEKESLYDYSAPVMNGLFLELKASF</sequence>
<accession>A0A644VDQ9</accession>
<evidence type="ECO:0000313" key="1">
    <source>
        <dbReference type="EMBL" id="MPL89401.1"/>
    </source>
</evidence>
<dbReference type="AlphaFoldDB" id="A0A644VDQ9"/>
<comment type="caution">
    <text evidence="1">The sequence shown here is derived from an EMBL/GenBank/DDBJ whole genome shotgun (WGS) entry which is preliminary data.</text>
</comment>
<gene>
    <name evidence="1" type="ORF">SDC9_35435</name>
</gene>
<reference evidence="1" key="1">
    <citation type="submission" date="2019-08" db="EMBL/GenBank/DDBJ databases">
        <authorList>
            <person name="Kucharzyk K."/>
            <person name="Murdoch R.W."/>
            <person name="Higgins S."/>
            <person name="Loffler F."/>
        </authorList>
    </citation>
    <scope>NUCLEOTIDE SEQUENCE</scope>
</reference>
<name>A0A644VDQ9_9ZZZZ</name>
<organism evidence="1">
    <name type="scientific">bioreactor metagenome</name>
    <dbReference type="NCBI Taxonomy" id="1076179"/>
    <lineage>
        <taxon>unclassified sequences</taxon>
        <taxon>metagenomes</taxon>
        <taxon>ecological metagenomes</taxon>
    </lineage>
</organism>